<dbReference type="EMBL" id="QRKD01000007">
    <property type="protein sequence ID" value="RHH90793.1"/>
    <property type="molecule type" value="Genomic_DNA"/>
</dbReference>
<keyword evidence="1" id="KW-1133">Transmembrane helix</keyword>
<evidence type="ECO:0000313" key="2">
    <source>
        <dbReference type="EMBL" id="RHH90793.1"/>
    </source>
</evidence>
<dbReference type="AlphaFoldDB" id="A0A414YV17"/>
<protein>
    <submittedName>
        <fullName evidence="2">Uncharacterized protein</fullName>
    </submittedName>
</protein>
<accession>A0A414YV17</accession>
<reference evidence="2 3" key="1">
    <citation type="submission" date="2018-08" db="EMBL/GenBank/DDBJ databases">
        <title>A genome reference for cultivated species of the human gut microbiota.</title>
        <authorList>
            <person name="Zou Y."/>
            <person name="Xue W."/>
            <person name="Luo G."/>
        </authorList>
    </citation>
    <scope>NUCLEOTIDE SEQUENCE [LARGE SCALE GENOMIC DNA]</scope>
    <source>
        <strain evidence="2 3">AM16-49B</strain>
    </source>
</reference>
<evidence type="ECO:0000256" key="1">
    <source>
        <dbReference type="SAM" id="Phobius"/>
    </source>
</evidence>
<feature type="transmembrane region" description="Helical" evidence="1">
    <location>
        <begin position="6"/>
        <end position="24"/>
    </location>
</feature>
<name>A0A414YV17_9BACE</name>
<keyword evidence="1" id="KW-0472">Membrane</keyword>
<comment type="caution">
    <text evidence="2">The sequence shown here is derived from an EMBL/GenBank/DDBJ whole genome shotgun (WGS) entry which is preliminary data.</text>
</comment>
<dbReference type="RefSeq" id="WP_122295501.1">
    <property type="nucleotide sequence ID" value="NZ_QRKD01000007.1"/>
</dbReference>
<evidence type="ECO:0000313" key="3">
    <source>
        <dbReference type="Proteomes" id="UP000283512"/>
    </source>
</evidence>
<sequence>MNYTTTIASVLGITAAGFISVWVCDRFVKRCKQTKEISTVFDDVVNDMETAILLQMPISQKRTRTRITSGMIRKWNMMAKKGMSHKQIAAEYGVSLRGMEQHLSKKVMNKTVKEEKESIPQLLMTHFEVRCIKRPINKLNILRQ</sequence>
<dbReference type="Proteomes" id="UP000283512">
    <property type="component" value="Unassembled WGS sequence"/>
</dbReference>
<proteinExistence type="predicted"/>
<gene>
    <name evidence="2" type="ORF">DW190_10215</name>
</gene>
<keyword evidence="1" id="KW-0812">Transmembrane</keyword>
<organism evidence="2 3">
    <name type="scientific">Bacteroides caccae</name>
    <dbReference type="NCBI Taxonomy" id="47678"/>
    <lineage>
        <taxon>Bacteria</taxon>
        <taxon>Pseudomonadati</taxon>
        <taxon>Bacteroidota</taxon>
        <taxon>Bacteroidia</taxon>
        <taxon>Bacteroidales</taxon>
        <taxon>Bacteroidaceae</taxon>
        <taxon>Bacteroides</taxon>
    </lineage>
</organism>